<feature type="active site" evidence="1">
    <location>
        <position position="262"/>
    </location>
</feature>
<dbReference type="STRING" id="630515.SAMN04489812_0190"/>
<proteinExistence type="inferred from homology"/>
<accession>A0A1H1MN28</accession>
<comment type="catalytic activity">
    <reaction evidence="1">
        <text>Hydrolysis of proteins in presence of ATP.</text>
        <dbReference type="EC" id="3.4.21.53"/>
    </reaction>
</comment>
<dbReference type="Pfam" id="PF13180">
    <property type="entry name" value="PDZ_2"/>
    <property type="match status" value="1"/>
</dbReference>
<dbReference type="InterPro" id="IPR014721">
    <property type="entry name" value="Ribsml_uS5_D2-typ_fold_subgr"/>
</dbReference>
<reference evidence="4 5" key="1">
    <citation type="submission" date="2016-10" db="EMBL/GenBank/DDBJ databases">
        <authorList>
            <person name="de Groot N.N."/>
        </authorList>
    </citation>
    <scope>NUCLEOTIDE SEQUENCE [LARGE SCALE GENOMIC DNA]</scope>
    <source>
        <strain evidence="4 5">DSM 21800</strain>
    </source>
</reference>
<evidence type="ECO:0000259" key="3">
    <source>
        <dbReference type="PROSITE" id="PS51786"/>
    </source>
</evidence>
<dbReference type="Gene3D" id="3.30.230.10">
    <property type="match status" value="1"/>
</dbReference>
<feature type="domain" description="Lon proteolytic" evidence="3">
    <location>
        <begin position="177"/>
        <end position="354"/>
    </location>
</feature>
<dbReference type="EC" id="3.4.21.53" evidence="1"/>
<evidence type="ECO:0000256" key="1">
    <source>
        <dbReference type="PROSITE-ProRule" id="PRU01122"/>
    </source>
</evidence>
<dbReference type="SMART" id="SM00228">
    <property type="entry name" value="PDZ"/>
    <property type="match status" value="1"/>
</dbReference>
<organism evidence="4 5">
    <name type="scientific">Microlunatus soli</name>
    <dbReference type="NCBI Taxonomy" id="630515"/>
    <lineage>
        <taxon>Bacteria</taxon>
        <taxon>Bacillati</taxon>
        <taxon>Actinomycetota</taxon>
        <taxon>Actinomycetes</taxon>
        <taxon>Propionibacteriales</taxon>
        <taxon>Propionibacteriaceae</taxon>
        <taxon>Microlunatus</taxon>
    </lineage>
</organism>
<dbReference type="OrthoDB" id="2356897at2"/>
<sequence length="365" mass="38503">MGRPAMSGQTRSRSWQASLTRQTWTAFVAALAFVLVAVGMVTLPVPYVSWTPGSTTNTLGKVGNTPVIKISGTTSYPTTGELSLTTVSETRADSRLSLPEALLSYWLPHRDTMPRDIVYPPGKTADQVNSEQRVMMETSQDNSVVAALRAAGQRIVQRPAVSSVTVGSSSYNKLQPGDLIVSINGTDVTTNDQAAELIRDRRPGSTLIFEVLRDRKQKLIKVARGADDESNTDQLSGITIGNGYQYGPKISFDLGEEIGGPSAGLVFSLAIYDKITPGPLLAGRRVAGTGTISADGTVGPIGGIQQKIGAATSGGATVFLVPAANCEDLAGLKTDLQLIKVGTLQDAIGALDDLNDHHTADLPHC</sequence>
<dbReference type="SUPFAM" id="SSF50156">
    <property type="entry name" value="PDZ domain-like"/>
    <property type="match status" value="1"/>
</dbReference>
<dbReference type="InterPro" id="IPR008269">
    <property type="entry name" value="Lon_proteolytic"/>
</dbReference>
<keyword evidence="1" id="KW-0720">Serine protease</keyword>
<dbReference type="InterPro" id="IPR001478">
    <property type="entry name" value="PDZ"/>
</dbReference>
<keyword evidence="1" id="KW-0378">Hydrolase</keyword>
<keyword evidence="5" id="KW-1185">Reference proteome</keyword>
<dbReference type="PRINTS" id="PR00830">
    <property type="entry name" value="ENDOLAPTASE"/>
</dbReference>
<evidence type="ECO:0000313" key="5">
    <source>
        <dbReference type="Proteomes" id="UP000199103"/>
    </source>
</evidence>
<dbReference type="GO" id="GO:0004252">
    <property type="term" value="F:serine-type endopeptidase activity"/>
    <property type="evidence" value="ECO:0007669"/>
    <property type="project" value="UniProtKB-UniRule"/>
</dbReference>
<dbReference type="PANTHER" id="PTHR10046">
    <property type="entry name" value="ATP DEPENDENT LON PROTEASE FAMILY MEMBER"/>
    <property type="match status" value="1"/>
</dbReference>
<dbReference type="Gene3D" id="2.30.42.10">
    <property type="match status" value="1"/>
</dbReference>
<dbReference type="PROSITE" id="PS50106">
    <property type="entry name" value="PDZ"/>
    <property type="match status" value="1"/>
</dbReference>
<dbReference type="PROSITE" id="PS51786">
    <property type="entry name" value="LON_PROTEOLYTIC"/>
    <property type="match status" value="1"/>
</dbReference>
<dbReference type="EMBL" id="LT629772">
    <property type="protein sequence ID" value="SDR87775.1"/>
    <property type="molecule type" value="Genomic_DNA"/>
</dbReference>
<dbReference type="InterPro" id="IPR027065">
    <property type="entry name" value="Lon_Prtase"/>
</dbReference>
<dbReference type="SUPFAM" id="SSF54211">
    <property type="entry name" value="Ribosomal protein S5 domain 2-like"/>
    <property type="match status" value="1"/>
</dbReference>
<dbReference type="GO" id="GO:0005524">
    <property type="term" value="F:ATP binding"/>
    <property type="evidence" value="ECO:0007669"/>
    <property type="project" value="InterPro"/>
</dbReference>
<dbReference type="InterPro" id="IPR036034">
    <property type="entry name" value="PDZ_sf"/>
</dbReference>
<dbReference type="GO" id="GO:0030163">
    <property type="term" value="P:protein catabolic process"/>
    <property type="evidence" value="ECO:0007669"/>
    <property type="project" value="InterPro"/>
</dbReference>
<dbReference type="GO" id="GO:0006508">
    <property type="term" value="P:proteolysis"/>
    <property type="evidence" value="ECO:0007669"/>
    <property type="project" value="UniProtKB-KW"/>
</dbReference>
<comment type="similarity">
    <text evidence="1">Belongs to the peptidase S16 family.</text>
</comment>
<feature type="active site" evidence="1">
    <location>
        <position position="307"/>
    </location>
</feature>
<dbReference type="AlphaFoldDB" id="A0A1H1MN28"/>
<evidence type="ECO:0000313" key="4">
    <source>
        <dbReference type="EMBL" id="SDR87775.1"/>
    </source>
</evidence>
<evidence type="ECO:0000259" key="2">
    <source>
        <dbReference type="PROSITE" id="PS50106"/>
    </source>
</evidence>
<name>A0A1H1MN28_9ACTN</name>
<protein>
    <recommendedName>
        <fullName evidence="1">endopeptidase La</fullName>
        <ecNumber evidence="1">3.4.21.53</ecNumber>
    </recommendedName>
</protein>
<dbReference type="InterPro" id="IPR020568">
    <property type="entry name" value="Ribosomal_Su5_D2-typ_SF"/>
</dbReference>
<dbReference type="Pfam" id="PF05362">
    <property type="entry name" value="Lon_C"/>
    <property type="match status" value="1"/>
</dbReference>
<dbReference type="GO" id="GO:0004176">
    <property type="term" value="F:ATP-dependent peptidase activity"/>
    <property type="evidence" value="ECO:0007669"/>
    <property type="project" value="UniProtKB-UniRule"/>
</dbReference>
<keyword evidence="1" id="KW-0645">Protease</keyword>
<feature type="domain" description="PDZ" evidence="2">
    <location>
        <begin position="133"/>
        <end position="213"/>
    </location>
</feature>
<dbReference type="Proteomes" id="UP000199103">
    <property type="component" value="Chromosome I"/>
</dbReference>
<gene>
    <name evidence="4" type="ORF">SAMN04489812_0190</name>
</gene>